<dbReference type="PANTHER" id="PTHR43086:SF2">
    <property type="entry name" value="HYDROXYSTEROID DEHYDROGENASE-LIKE PROTEIN 1"/>
    <property type="match status" value="1"/>
</dbReference>
<dbReference type="PANTHER" id="PTHR43086">
    <property type="entry name" value="VERY-LONG-CHAIN 3-OXOOACYL-COA REDUCTASE"/>
    <property type="match status" value="1"/>
</dbReference>
<dbReference type="RefSeq" id="WP_058293375.1">
    <property type="nucleotide sequence ID" value="NZ_CAKJVF010000002.1"/>
</dbReference>
<dbReference type="EMBL" id="PDCJ01000003">
    <property type="protein sequence ID" value="PEG29474.1"/>
    <property type="molecule type" value="Genomic_DNA"/>
</dbReference>
<comment type="pathway">
    <text evidence="1">Lipid metabolism; fatty acid biosynthesis.</text>
</comment>
<dbReference type="STRING" id="137838.GCA_001458595_00387"/>
<evidence type="ECO:0000256" key="1">
    <source>
        <dbReference type="ARBA" id="ARBA00005194"/>
    </source>
</evidence>
<evidence type="ECO:0000256" key="6">
    <source>
        <dbReference type="ARBA" id="ARBA00023002"/>
    </source>
</evidence>
<dbReference type="InterPro" id="IPR020904">
    <property type="entry name" value="Sc_DH/Rdtase_CS"/>
</dbReference>
<evidence type="ECO:0000256" key="7">
    <source>
        <dbReference type="ARBA" id="ARBA00023098"/>
    </source>
</evidence>
<name>A0A2A7MCI5_9CLOT</name>
<gene>
    <name evidence="9" type="ORF">CQ394_16050</name>
</gene>
<keyword evidence="3" id="KW-0444">Lipid biosynthesis</keyword>
<dbReference type="Gene3D" id="3.40.50.720">
    <property type="entry name" value="NAD(P)-binding Rossmann-like Domain"/>
    <property type="match status" value="1"/>
</dbReference>
<dbReference type="Pfam" id="PF00106">
    <property type="entry name" value="adh_short"/>
    <property type="match status" value="1"/>
</dbReference>
<dbReference type="AlphaFoldDB" id="A0A2A7MCI5"/>
<keyword evidence="6" id="KW-0560">Oxidoreductase</keyword>
<evidence type="ECO:0000313" key="9">
    <source>
        <dbReference type="EMBL" id="PEG29474.1"/>
    </source>
</evidence>
<organism evidence="9 10">
    <name type="scientific">Clostridium neonatale</name>
    <dbReference type="NCBI Taxonomy" id="137838"/>
    <lineage>
        <taxon>Bacteria</taxon>
        <taxon>Bacillati</taxon>
        <taxon>Bacillota</taxon>
        <taxon>Clostridia</taxon>
        <taxon>Eubacteriales</taxon>
        <taxon>Clostridiaceae</taxon>
        <taxon>Clostridium</taxon>
    </lineage>
</organism>
<keyword evidence="8" id="KW-0275">Fatty acid biosynthesis</keyword>
<comment type="similarity">
    <text evidence="2">Belongs to the short-chain dehydrogenases/reductases (SDR) family.</text>
</comment>
<dbReference type="SUPFAM" id="SSF51735">
    <property type="entry name" value="NAD(P)-binding Rossmann-fold domains"/>
    <property type="match status" value="1"/>
</dbReference>
<dbReference type="InterPro" id="IPR002347">
    <property type="entry name" value="SDR_fam"/>
</dbReference>
<dbReference type="PRINTS" id="PR00081">
    <property type="entry name" value="GDHRDH"/>
</dbReference>
<dbReference type="GO" id="GO:0016491">
    <property type="term" value="F:oxidoreductase activity"/>
    <property type="evidence" value="ECO:0007669"/>
    <property type="project" value="UniProtKB-KW"/>
</dbReference>
<dbReference type="GO" id="GO:0030497">
    <property type="term" value="P:fatty acid elongation"/>
    <property type="evidence" value="ECO:0007669"/>
    <property type="project" value="TreeGrafter"/>
</dbReference>
<evidence type="ECO:0000256" key="3">
    <source>
        <dbReference type="ARBA" id="ARBA00022516"/>
    </source>
</evidence>
<dbReference type="Proteomes" id="UP000220840">
    <property type="component" value="Unassembled WGS sequence"/>
</dbReference>
<protein>
    <submittedName>
        <fullName evidence="9">Dehydrogenase</fullName>
    </submittedName>
</protein>
<keyword evidence="5" id="KW-0521">NADP</keyword>
<evidence type="ECO:0000256" key="5">
    <source>
        <dbReference type="ARBA" id="ARBA00022857"/>
    </source>
</evidence>
<proteinExistence type="inferred from homology"/>
<accession>A0A2A7MCI5</accession>
<keyword evidence="4" id="KW-0276">Fatty acid metabolism</keyword>
<evidence type="ECO:0000256" key="8">
    <source>
        <dbReference type="ARBA" id="ARBA00023160"/>
    </source>
</evidence>
<keyword evidence="7" id="KW-0443">Lipid metabolism</keyword>
<evidence type="ECO:0000313" key="10">
    <source>
        <dbReference type="Proteomes" id="UP000220840"/>
    </source>
</evidence>
<dbReference type="OrthoDB" id="9808814at2"/>
<sequence length="253" mass="28760">MRIAIVTGASSGLGLEFIKTLINKYKDLQEIWVIARRKERLVQIADKYKDVNIRPVSIDLGKDKSYTELEQILQKEKPEIQILINNAGYERIGYFKDMDMSDIISIINVNIKGITAINRLCLPYMKKGSFGIITGSISCFSPIPNQAVYSASKEYTYYLGKALREELQKEGINILTLCPGNMDTEMNPRGSIKHSPQINMLPFLDMKVVTERALEKAEKGKAVYTPGGFYKFYRICSKIIPSAFMVKITKKFF</sequence>
<evidence type="ECO:0000256" key="4">
    <source>
        <dbReference type="ARBA" id="ARBA00022832"/>
    </source>
</evidence>
<comment type="caution">
    <text evidence="9">The sequence shown here is derived from an EMBL/GenBank/DDBJ whole genome shotgun (WGS) entry which is preliminary data.</text>
</comment>
<reference evidence="9 10" key="1">
    <citation type="submission" date="2017-10" db="EMBL/GenBank/DDBJ databases">
        <title>Effective Description of Clostridium neonatale sp. nov. linked to necrotizing enterocolitis in neonates and a clarification of species assignable to the genus Clostridium (Prazmowski 1880) emend. Lawson and Rainey 2016.</title>
        <authorList>
            <person name="Bernard K."/>
            <person name="Burdz T."/>
            <person name="Wiebe D."/>
            <person name="Balcewich B."/>
            <person name="Alfa M."/>
            <person name="Bernier A.-M."/>
        </authorList>
    </citation>
    <scope>NUCLEOTIDE SEQUENCE [LARGE SCALE GENOMIC DNA]</scope>
    <source>
        <strain evidence="9 10">LCDC99A005</strain>
    </source>
</reference>
<keyword evidence="10" id="KW-1185">Reference proteome</keyword>
<evidence type="ECO:0000256" key="2">
    <source>
        <dbReference type="ARBA" id="ARBA00006484"/>
    </source>
</evidence>
<dbReference type="PROSITE" id="PS00061">
    <property type="entry name" value="ADH_SHORT"/>
    <property type="match status" value="1"/>
</dbReference>
<dbReference type="InterPro" id="IPR036291">
    <property type="entry name" value="NAD(P)-bd_dom_sf"/>
</dbReference>